<keyword evidence="2" id="KW-1185">Reference proteome</keyword>
<reference evidence="1 2" key="1">
    <citation type="journal article" date="2012" name="FEBS Lett.">
        <title>Anammox organism KSU-1 expresses a NirK-type copper-containing nitrite reductase instead of a NirS-type with cytochrome cd1.</title>
        <authorList>
            <person name="Hira D."/>
            <person name="Toh H."/>
            <person name="Migita C.T."/>
            <person name="Okubo H."/>
            <person name="Nishiyama T."/>
            <person name="Hattori M."/>
            <person name="Furukawa K."/>
            <person name="Fujii T."/>
        </authorList>
    </citation>
    <scope>NUCLEOTIDE SEQUENCE [LARGE SCALE GENOMIC DNA]</scope>
</reference>
<evidence type="ECO:0000313" key="1">
    <source>
        <dbReference type="EMBL" id="GAB62697.1"/>
    </source>
</evidence>
<dbReference type="EMBL" id="BAFH01000003">
    <property type="protein sequence ID" value="GAB62697.1"/>
    <property type="molecule type" value="Genomic_DNA"/>
</dbReference>
<accession>I3ILV2</accession>
<evidence type="ECO:0000313" key="2">
    <source>
        <dbReference type="Proteomes" id="UP000002985"/>
    </source>
</evidence>
<sequence>MDKKELILTVAKDLLVTYKLILKNDLPENQIKTIGNYLKLMAKQVEESYNAIIESTPN</sequence>
<dbReference type="AlphaFoldDB" id="I3ILV2"/>
<protein>
    <submittedName>
        <fullName evidence="1">Uncharacterized protein</fullName>
    </submittedName>
</protein>
<gene>
    <name evidence="1" type="ORF">KSU1_C1101</name>
</gene>
<dbReference type="Proteomes" id="UP000002985">
    <property type="component" value="Unassembled WGS sequence"/>
</dbReference>
<organism evidence="1 2">
    <name type="scientific">Candidatus Jettenia caeni</name>
    <dbReference type="NCBI Taxonomy" id="247490"/>
    <lineage>
        <taxon>Bacteria</taxon>
        <taxon>Pseudomonadati</taxon>
        <taxon>Planctomycetota</taxon>
        <taxon>Candidatus Brocadiia</taxon>
        <taxon>Candidatus Brocadiales</taxon>
        <taxon>Candidatus Brocadiaceae</taxon>
        <taxon>Candidatus Jettenia</taxon>
    </lineage>
</organism>
<dbReference type="STRING" id="247490.KSU1_C1101"/>
<comment type="caution">
    <text evidence="1">The sequence shown here is derived from an EMBL/GenBank/DDBJ whole genome shotgun (WGS) entry which is preliminary data.</text>
</comment>
<name>I3ILV2_9BACT</name>
<proteinExistence type="predicted"/>